<dbReference type="KEGG" id="caj:CIG1485E_0526"/>
<dbReference type="HOGENOM" id="CLU_124851_0_0_7"/>
<evidence type="ECO:0000313" key="1">
    <source>
        <dbReference type="EMBL" id="AII14391.1"/>
    </source>
</evidence>
<reference evidence="2" key="1">
    <citation type="journal article" date="2014" name="Genome Announc.">
        <title>Complete Genome Sequence of Campylobacter iguaniorum Strain 1485ET, Isolated from a Bearded Dragon (Pogona vitticeps).</title>
        <authorList>
            <person name="Gilbert M.J."/>
            <person name="Miller W.G."/>
            <person name="Yee E."/>
            <person name="Kik M."/>
            <person name="Wagenaar J.A."/>
            <person name="Duim B."/>
        </authorList>
    </citation>
    <scope>NUCLEOTIDE SEQUENCE [LARGE SCALE GENOMIC DNA]</scope>
    <source>
        <strain evidence="2">1485E</strain>
    </source>
</reference>
<accession>A0A076F8R2</accession>
<dbReference type="RefSeq" id="WP_038453416.1">
    <property type="nucleotide sequence ID" value="NZ_CP009043.1"/>
</dbReference>
<dbReference type="AlphaFoldDB" id="A0A076F8R2"/>
<name>A0A076F8R2_9BACT</name>
<organism evidence="1 2">
    <name type="scientific">Campylobacter iguaniorum</name>
    <dbReference type="NCBI Taxonomy" id="1244531"/>
    <lineage>
        <taxon>Bacteria</taxon>
        <taxon>Pseudomonadati</taxon>
        <taxon>Campylobacterota</taxon>
        <taxon>Epsilonproteobacteria</taxon>
        <taxon>Campylobacterales</taxon>
        <taxon>Campylobacteraceae</taxon>
        <taxon>Campylobacter</taxon>
    </lineage>
</organism>
<dbReference type="EMBL" id="CP009043">
    <property type="protein sequence ID" value="AII14391.1"/>
    <property type="molecule type" value="Genomic_DNA"/>
</dbReference>
<evidence type="ECO:0000313" key="2">
    <source>
        <dbReference type="Proteomes" id="UP000028486"/>
    </source>
</evidence>
<dbReference type="STRING" id="1244531.CIG2463D_0526"/>
<dbReference type="OrthoDB" id="5359673at2"/>
<dbReference type="InterPro" id="IPR036411">
    <property type="entry name" value="TorD-like_sf"/>
</dbReference>
<sequence>MKVSEAYSIIALVFSNNFRASLDQEKLSKLSANWLIKTENEENKKGSLLLEKALQDINAEALADDLNAFKGACDLKFFKKINEAKVEDFYKSINFKKPFGELKACHISNMLALLSVIFKNDTNDKSHALLGLYLSEYLIPSMVLFAKFIRYNAKTSYYKAMGEFMIDYAKVIKSSLGLRIEIE</sequence>
<keyword evidence="2" id="KW-1185">Reference proteome</keyword>
<dbReference type="SUPFAM" id="SSF89155">
    <property type="entry name" value="TorD-like"/>
    <property type="match status" value="1"/>
</dbReference>
<protein>
    <submittedName>
        <fullName evidence="1">Uncharacterized protein</fullName>
    </submittedName>
</protein>
<dbReference type="Proteomes" id="UP000028486">
    <property type="component" value="Chromosome"/>
</dbReference>
<proteinExistence type="predicted"/>
<dbReference type="eggNOG" id="ENOG50318TU">
    <property type="taxonomic scope" value="Bacteria"/>
</dbReference>
<gene>
    <name evidence="1" type="ORF">CIG1485E_0526</name>
</gene>